<keyword evidence="7" id="KW-1185">Reference proteome</keyword>
<reference evidence="6 7" key="1">
    <citation type="journal article" date="2019" name="Int. J. Syst. Evol. Microbiol.">
        <title>The Global Catalogue of Microorganisms (GCM) 10K type strain sequencing project: providing services to taxonomists for standard genome sequencing and annotation.</title>
        <authorList>
            <consortium name="The Broad Institute Genomics Platform"/>
            <consortium name="The Broad Institute Genome Sequencing Center for Infectious Disease"/>
            <person name="Wu L."/>
            <person name="Ma J."/>
        </authorList>
    </citation>
    <scope>NUCLEOTIDE SEQUENCE [LARGE SCALE GENOMIC DNA]</scope>
    <source>
        <strain evidence="6 7">JCM 15896</strain>
    </source>
</reference>
<sequence>MQKVKLPKLIDPVKSASKRSDYQGVFLSRDMERLTSAVAAVGETIDVEVKFDKDAQGLNFFQGTLSATVELICQRCNGQFVHPIHVEFCYSPVKDLNSESVSELPEVYEPVEVNDHGEINQLQLFEDELILSLPIVALHAEKDCSVKRDEMQFGEIEPADERPNPFAVLKELKRD</sequence>
<dbReference type="EMBL" id="BAAAFD010000001">
    <property type="protein sequence ID" value="GAA0851896.1"/>
    <property type="molecule type" value="Genomic_DNA"/>
</dbReference>
<dbReference type="PANTHER" id="PTHR38099">
    <property type="entry name" value="LARGE RIBOSOMAL RNA SUBUNIT ACCUMULATION PROTEIN YCED"/>
    <property type="match status" value="1"/>
</dbReference>
<dbReference type="Proteomes" id="UP001500359">
    <property type="component" value="Unassembled WGS sequence"/>
</dbReference>
<proteinExistence type="inferred from homology"/>
<dbReference type="InterPro" id="IPR039255">
    <property type="entry name" value="YceD_bac"/>
</dbReference>
<dbReference type="RefSeq" id="WP_343855538.1">
    <property type="nucleotide sequence ID" value="NZ_BAAAFD010000001.1"/>
</dbReference>
<gene>
    <name evidence="6" type="primary">yceD</name>
    <name evidence="6" type="ORF">GCM10009114_00400</name>
</gene>
<evidence type="ECO:0000256" key="1">
    <source>
        <dbReference type="ARBA" id="ARBA00002868"/>
    </source>
</evidence>
<accession>A0ABN1LC58</accession>
<evidence type="ECO:0000256" key="3">
    <source>
        <dbReference type="ARBA" id="ARBA00015716"/>
    </source>
</evidence>
<keyword evidence="4" id="KW-0690">Ribosome biogenesis</keyword>
<evidence type="ECO:0000256" key="5">
    <source>
        <dbReference type="ARBA" id="ARBA00031841"/>
    </source>
</evidence>
<protein>
    <recommendedName>
        <fullName evidence="3">Large ribosomal RNA subunit accumulation protein YceD</fullName>
    </recommendedName>
    <alternativeName>
        <fullName evidence="5">23S rRNA accumulation protein YceD</fullName>
    </alternativeName>
</protein>
<organism evidence="6 7">
    <name type="scientific">Aliiglaciecola litoralis</name>
    <dbReference type="NCBI Taxonomy" id="582857"/>
    <lineage>
        <taxon>Bacteria</taxon>
        <taxon>Pseudomonadati</taxon>
        <taxon>Pseudomonadota</taxon>
        <taxon>Gammaproteobacteria</taxon>
        <taxon>Alteromonadales</taxon>
        <taxon>Alteromonadaceae</taxon>
        <taxon>Aliiglaciecola</taxon>
    </lineage>
</organism>
<comment type="caution">
    <text evidence="6">The sequence shown here is derived from an EMBL/GenBank/DDBJ whole genome shotgun (WGS) entry which is preliminary data.</text>
</comment>
<evidence type="ECO:0000256" key="4">
    <source>
        <dbReference type="ARBA" id="ARBA00022517"/>
    </source>
</evidence>
<comment type="similarity">
    <text evidence="2">Belongs to the DUF177 domain family.</text>
</comment>
<comment type="function">
    <text evidence="1">Plays a role in synthesis, processing and/or stability of 23S rRNA.</text>
</comment>
<dbReference type="PANTHER" id="PTHR38099:SF1">
    <property type="entry name" value="LARGE RIBOSOMAL RNA SUBUNIT ACCUMULATION PROTEIN YCED"/>
    <property type="match status" value="1"/>
</dbReference>
<dbReference type="NCBIfam" id="NF008395">
    <property type="entry name" value="PRK11193.1"/>
    <property type="match status" value="1"/>
</dbReference>
<name>A0ABN1LC58_9ALTE</name>
<evidence type="ECO:0000313" key="6">
    <source>
        <dbReference type="EMBL" id="GAA0851896.1"/>
    </source>
</evidence>
<evidence type="ECO:0000313" key="7">
    <source>
        <dbReference type="Proteomes" id="UP001500359"/>
    </source>
</evidence>
<dbReference type="Pfam" id="PF02620">
    <property type="entry name" value="YceD"/>
    <property type="match status" value="1"/>
</dbReference>
<evidence type="ECO:0000256" key="2">
    <source>
        <dbReference type="ARBA" id="ARBA00010740"/>
    </source>
</evidence>
<dbReference type="InterPro" id="IPR003772">
    <property type="entry name" value="YceD"/>
</dbReference>